<dbReference type="AlphaFoldDB" id="A0A4D6NDA6"/>
<dbReference type="Proteomes" id="UP000501690">
    <property type="component" value="Linkage Group LG10"/>
</dbReference>
<proteinExistence type="predicted"/>
<name>A0A4D6NDA6_VIGUN</name>
<organism evidence="1 2">
    <name type="scientific">Vigna unguiculata</name>
    <name type="common">Cowpea</name>
    <dbReference type="NCBI Taxonomy" id="3917"/>
    <lineage>
        <taxon>Eukaryota</taxon>
        <taxon>Viridiplantae</taxon>
        <taxon>Streptophyta</taxon>
        <taxon>Embryophyta</taxon>
        <taxon>Tracheophyta</taxon>
        <taxon>Spermatophyta</taxon>
        <taxon>Magnoliopsida</taxon>
        <taxon>eudicotyledons</taxon>
        <taxon>Gunneridae</taxon>
        <taxon>Pentapetalae</taxon>
        <taxon>rosids</taxon>
        <taxon>fabids</taxon>
        <taxon>Fabales</taxon>
        <taxon>Fabaceae</taxon>
        <taxon>Papilionoideae</taxon>
        <taxon>50 kb inversion clade</taxon>
        <taxon>NPAAA clade</taxon>
        <taxon>indigoferoid/millettioid clade</taxon>
        <taxon>Phaseoleae</taxon>
        <taxon>Vigna</taxon>
    </lineage>
</organism>
<protein>
    <submittedName>
        <fullName evidence="1">Uncharacterized protein</fullName>
    </submittedName>
</protein>
<reference evidence="1 2" key="1">
    <citation type="submission" date="2019-04" db="EMBL/GenBank/DDBJ databases">
        <title>An improved genome assembly and genetic linkage map for asparagus bean, Vigna unguiculata ssp. sesquipedialis.</title>
        <authorList>
            <person name="Xia Q."/>
            <person name="Zhang R."/>
            <person name="Dong Y."/>
        </authorList>
    </citation>
    <scope>NUCLEOTIDE SEQUENCE [LARGE SCALE GENOMIC DNA]</scope>
    <source>
        <tissue evidence="1">Leaf</tissue>
    </source>
</reference>
<dbReference type="EMBL" id="CP039354">
    <property type="protein sequence ID" value="QCE10851.1"/>
    <property type="molecule type" value="Genomic_DNA"/>
</dbReference>
<gene>
    <name evidence="1" type="ORF">DEO72_LG10g2083</name>
</gene>
<sequence>MNRFERNRRLKYVGGEIHVVKRIDPDFWSFFGALGNEVLALAKYADERKEEVDIYVQHVSSHPEVVHFISGGGLEEEVGQDDVLGEAEMVIEDDVVGEAEVMGEVEVGVRKMC</sequence>
<evidence type="ECO:0000313" key="1">
    <source>
        <dbReference type="EMBL" id="QCE10851.1"/>
    </source>
</evidence>
<accession>A0A4D6NDA6</accession>
<keyword evidence="2" id="KW-1185">Reference proteome</keyword>
<evidence type="ECO:0000313" key="2">
    <source>
        <dbReference type="Proteomes" id="UP000501690"/>
    </source>
</evidence>